<organism evidence="3 4">
    <name type="scientific">Gordonia spumicola</name>
    <dbReference type="NCBI Taxonomy" id="589161"/>
    <lineage>
        <taxon>Bacteria</taxon>
        <taxon>Bacillati</taxon>
        <taxon>Actinomycetota</taxon>
        <taxon>Actinomycetes</taxon>
        <taxon>Mycobacteriales</taxon>
        <taxon>Gordoniaceae</taxon>
        <taxon>Gordonia</taxon>
    </lineage>
</organism>
<name>A0A7I9VDL0_9ACTN</name>
<evidence type="ECO:0000259" key="2">
    <source>
        <dbReference type="Pfam" id="PF11716"/>
    </source>
</evidence>
<dbReference type="Pfam" id="PF11716">
    <property type="entry name" value="MDMPI_N"/>
    <property type="match status" value="1"/>
</dbReference>
<protein>
    <recommendedName>
        <fullName evidence="5">Mycothiol-dependent maleylpyruvate isomerase metal-binding domain-containing protein</fullName>
    </recommendedName>
</protein>
<dbReference type="InterPro" id="IPR034660">
    <property type="entry name" value="DinB/YfiT-like"/>
</dbReference>
<evidence type="ECO:0008006" key="5">
    <source>
        <dbReference type="Google" id="ProtNLM"/>
    </source>
</evidence>
<feature type="domain" description="MDMPI C-terminal" evidence="1">
    <location>
        <begin position="171"/>
        <end position="256"/>
    </location>
</feature>
<evidence type="ECO:0000313" key="4">
    <source>
        <dbReference type="Proteomes" id="UP000444960"/>
    </source>
</evidence>
<dbReference type="Proteomes" id="UP000444960">
    <property type="component" value="Unassembled WGS sequence"/>
</dbReference>
<gene>
    <name evidence="3" type="ORF">nbrc107696_38750</name>
</gene>
<dbReference type="AlphaFoldDB" id="A0A7I9VDL0"/>
<dbReference type="InterPro" id="IPR024344">
    <property type="entry name" value="MDMPI_metal-binding"/>
</dbReference>
<dbReference type="InterPro" id="IPR010872">
    <property type="entry name" value="MDMPI_C-term_domain"/>
</dbReference>
<dbReference type="EMBL" id="BJOV01000005">
    <property type="protein sequence ID" value="GEE03429.1"/>
    <property type="molecule type" value="Genomic_DNA"/>
</dbReference>
<evidence type="ECO:0000313" key="3">
    <source>
        <dbReference type="EMBL" id="GEE03429.1"/>
    </source>
</evidence>
<comment type="caution">
    <text evidence="3">The sequence shown here is derived from an EMBL/GenBank/DDBJ whole genome shotgun (WGS) entry which is preliminary data.</text>
</comment>
<dbReference type="OrthoDB" id="154293at2"/>
<sequence length="268" mass="29671">MKTIVDKTPLIDALQAQWTTIDQLVSPLSDDQWNADSGLAGWTVGDIVAHVIGTENMLDGREVTPIRDVSELDHVVNPIGVLNENWLDHYRALTRDEVMADYRSVTAKRLADLRAMDDDAWNADSVTPVGPESYGRFIRVRNFDCWVHELDIRDALDLGEPSDPAPARFTLDEFVHNLPYVIGKKARVPSGRTVTVDFTGLVPEQVHIAVTERAAIVPALDSRADVTLRVSLADYTRLAGGRPGDPRVEIDGDRELGESIVGNLHYLV</sequence>
<dbReference type="Pfam" id="PF07398">
    <property type="entry name" value="MDMPI_C"/>
    <property type="match status" value="1"/>
</dbReference>
<evidence type="ECO:0000259" key="1">
    <source>
        <dbReference type="Pfam" id="PF07398"/>
    </source>
</evidence>
<dbReference type="NCBIfam" id="TIGR03083">
    <property type="entry name" value="maleylpyruvate isomerase family mycothiol-dependent enzyme"/>
    <property type="match status" value="1"/>
</dbReference>
<dbReference type="GO" id="GO:0046872">
    <property type="term" value="F:metal ion binding"/>
    <property type="evidence" value="ECO:0007669"/>
    <property type="project" value="InterPro"/>
</dbReference>
<dbReference type="SUPFAM" id="SSF109854">
    <property type="entry name" value="DinB/YfiT-like putative metalloenzymes"/>
    <property type="match status" value="1"/>
</dbReference>
<accession>A0A7I9VDL0</accession>
<dbReference type="InterPro" id="IPR017517">
    <property type="entry name" value="Maleyloyr_isom"/>
</dbReference>
<dbReference type="Gene3D" id="1.20.120.450">
    <property type="entry name" value="dinb family like domain"/>
    <property type="match status" value="1"/>
</dbReference>
<feature type="domain" description="Mycothiol-dependent maleylpyruvate isomerase metal-binding" evidence="2">
    <location>
        <begin position="14"/>
        <end position="153"/>
    </location>
</feature>
<reference evidence="4" key="1">
    <citation type="submission" date="2019-06" db="EMBL/GenBank/DDBJ databases">
        <title>Gordonia isolated from sludge of a wastewater treatment plant.</title>
        <authorList>
            <person name="Tamura T."/>
            <person name="Aoyama K."/>
            <person name="Kang Y."/>
            <person name="Saito S."/>
            <person name="Akiyama N."/>
            <person name="Yazawa K."/>
            <person name="Gonoi T."/>
            <person name="Mikami Y."/>
        </authorList>
    </citation>
    <scope>NUCLEOTIDE SEQUENCE [LARGE SCALE GENOMIC DNA]</scope>
    <source>
        <strain evidence="4">NBRC 107696</strain>
    </source>
</reference>
<proteinExistence type="predicted"/>
<keyword evidence="4" id="KW-1185">Reference proteome</keyword>
<dbReference type="RefSeq" id="WP_161896941.1">
    <property type="nucleotide sequence ID" value="NZ_BJOV01000005.1"/>
</dbReference>